<reference evidence="5 6" key="1">
    <citation type="submission" date="2024-06" db="EMBL/GenBank/DDBJ databases">
        <title>A chromosome-level genome assembly of beet webworm, Loxostege sticticalis.</title>
        <authorList>
            <person name="Zhang Y."/>
        </authorList>
    </citation>
    <scope>NUCLEOTIDE SEQUENCE [LARGE SCALE GENOMIC DNA]</scope>
    <source>
        <strain evidence="5">AQ028</strain>
        <tissue evidence="5">Male pupae</tissue>
    </source>
</reference>
<protein>
    <recommendedName>
        <fullName evidence="4">EF-hand domain-containing protein</fullName>
    </recommendedName>
</protein>
<feature type="domain" description="EF-hand" evidence="4">
    <location>
        <begin position="138"/>
        <end position="173"/>
    </location>
</feature>
<evidence type="ECO:0000259" key="4">
    <source>
        <dbReference type="PROSITE" id="PS50222"/>
    </source>
</evidence>
<keyword evidence="3" id="KW-0106">Calcium</keyword>
<dbReference type="PANTHER" id="PTHR34524:SF6">
    <property type="entry name" value="CALCYPHOSINE LIKE"/>
    <property type="match status" value="1"/>
</dbReference>
<dbReference type="PROSITE" id="PS00018">
    <property type="entry name" value="EF_HAND_1"/>
    <property type="match status" value="1"/>
</dbReference>
<dbReference type="InterPro" id="IPR051581">
    <property type="entry name" value="Ca-bind"/>
</dbReference>
<evidence type="ECO:0000256" key="3">
    <source>
        <dbReference type="ARBA" id="ARBA00022837"/>
    </source>
</evidence>
<dbReference type="InterPro" id="IPR002048">
    <property type="entry name" value="EF_hand_dom"/>
</dbReference>
<evidence type="ECO:0000313" key="6">
    <source>
        <dbReference type="Proteomes" id="UP001549921"/>
    </source>
</evidence>
<dbReference type="PROSITE" id="PS50222">
    <property type="entry name" value="EF_HAND_2"/>
    <property type="match status" value="1"/>
</dbReference>
<dbReference type="EMBL" id="JBEDNZ010000007">
    <property type="protein sequence ID" value="KAL0840139.1"/>
    <property type="molecule type" value="Genomic_DNA"/>
</dbReference>
<dbReference type="PANTHER" id="PTHR34524">
    <property type="entry name" value="CALCYPHOSIN"/>
    <property type="match status" value="1"/>
</dbReference>
<gene>
    <name evidence="5" type="ORF">ABMA28_015439</name>
</gene>
<organism evidence="5 6">
    <name type="scientific">Loxostege sticticalis</name>
    <name type="common">Beet webworm moth</name>
    <dbReference type="NCBI Taxonomy" id="481309"/>
    <lineage>
        <taxon>Eukaryota</taxon>
        <taxon>Metazoa</taxon>
        <taxon>Ecdysozoa</taxon>
        <taxon>Arthropoda</taxon>
        <taxon>Hexapoda</taxon>
        <taxon>Insecta</taxon>
        <taxon>Pterygota</taxon>
        <taxon>Neoptera</taxon>
        <taxon>Endopterygota</taxon>
        <taxon>Lepidoptera</taxon>
        <taxon>Glossata</taxon>
        <taxon>Ditrysia</taxon>
        <taxon>Pyraloidea</taxon>
        <taxon>Crambidae</taxon>
        <taxon>Pyraustinae</taxon>
        <taxon>Loxostege</taxon>
    </lineage>
</organism>
<dbReference type="GO" id="GO:0046872">
    <property type="term" value="F:metal ion binding"/>
    <property type="evidence" value="ECO:0007669"/>
    <property type="project" value="UniProtKB-KW"/>
</dbReference>
<proteinExistence type="predicted"/>
<evidence type="ECO:0000256" key="1">
    <source>
        <dbReference type="ARBA" id="ARBA00022723"/>
    </source>
</evidence>
<dbReference type="Pfam" id="PF13499">
    <property type="entry name" value="EF-hand_7"/>
    <property type="match status" value="1"/>
</dbReference>
<dbReference type="Proteomes" id="UP001549921">
    <property type="component" value="Unassembled WGS sequence"/>
</dbReference>
<dbReference type="SMART" id="SM00054">
    <property type="entry name" value="EFh"/>
    <property type="match status" value="3"/>
</dbReference>
<dbReference type="InterPro" id="IPR018247">
    <property type="entry name" value="EF_Hand_1_Ca_BS"/>
</dbReference>
<comment type="caution">
    <text evidence="5">The sequence shown here is derived from an EMBL/GenBank/DDBJ whole genome shotgun (WGS) entry which is preliminary data.</text>
</comment>
<keyword evidence="1" id="KW-0479">Metal-binding</keyword>
<dbReference type="AlphaFoldDB" id="A0ABD0TA20"/>
<evidence type="ECO:0000256" key="2">
    <source>
        <dbReference type="ARBA" id="ARBA00022737"/>
    </source>
</evidence>
<dbReference type="Gene3D" id="1.10.238.10">
    <property type="entry name" value="EF-hand"/>
    <property type="match status" value="2"/>
</dbReference>
<evidence type="ECO:0000313" key="5">
    <source>
        <dbReference type="EMBL" id="KAL0840139.1"/>
    </source>
</evidence>
<accession>A0ABD0TA20</accession>
<dbReference type="SUPFAM" id="SSF47473">
    <property type="entry name" value="EF-hand"/>
    <property type="match status" value="1"/>
</dbReference>
<sequence>MDSMECYDTDDMYLGKARTSSNIAWHRPMSTTFREEEQLMQRSARELAHTRDPLEKLRLLCLSHGACGIMRLSRIFRRIHGDGDKHLNEQQFVNMLKKTALDFSEEDAKELFKRFANNSGYVSLDDFMIHIRPPMPDARRAKVEQAFNKLDRNGDGVISVEDIRKVYAVTSDPKYMNGEESTDQIMNKFLANFEQENIVDGKVTREEFMNYYNGVSVSIDNDCYFDLMMRQQFKL</sequence>
<keyword evidence="2" id="KW-0677">Repeat</keyword>
<dbReference type="InterPro" id="IPR011992">
    <property type="entry name" value="EF-hand-dom_pair"/>
</dbReference>
<name>A0ABD0TA20_LOXSC</name>